<dbReference type="AlphaFoldDB" id="A0A1H3YAX0"/>
<gene>
    <name evidence="2" type="ORF">SAMN02982996_00935</name>
</gene>
<evidence type="ECO:0000313" key="3">
    <source>
        <dbReference type="Proteomes" id="UP000187280"/>
    </source>
</evidence>
<dbReference type="EMBL" id="FNQS01000002">
    <property type="protein sequence ID" value="SEA08769.1"/>
    <property type="molecule type" value="Genomic_DNA"/>
</dbReference>
<evidence type="ECO:0000256" key="1">
    <source>
        <dbReference type="SAM" id="MobiDB-lite"/>
    </source>
</evidence>
<sequence length="70" mass="8330">MWIQRRGEKEAARQLDERRKWSPTDTRLSVNFRRILHAPPTKSQWLLSRDASMPACDTHVREEKKDVVTI</sequence>
<dbReference type="Proteomes" id="UP000187280">
    <property type="component" value="Unassembled WGS sequence"/>
</dbReference>
<evidence type="ECO:0000313" key="2">
    <source>
        <dbReference type="EMBL" id="SEA08769.1"/>
    </source>
</evidence>
<accession>A0A1H3YAX0</accession>
<protein>
    <submittedName>
        <fullName evidence="2">Uncharacterized protein</fullName>
    </submittedName>
</protein>
<dbReference type="STRING" id="71657.SAMN02982996_00935"/>
<reference evidence="2 3" key="1">
    <citation type="submission" date="2016-10" db="EMBL/GenBank/DDBJ databases">
        <authorList>
            <person name="de Groot N.N."/>
        </authorList>
    </citation>
    <scope>NUCLEOTIDE SEQUENCE [LARGE SCALE GENOMIC DNA]</scope>
    <source>
        <strain evidence="2 3">ATCC 29281</strain>
    </source>
</reference>
<name>A0A1H3YAX0_9GAMM</name>
<feature type="region of interest" description="Disordered" evidence="1">
    <location>
        <begin position="1"/>
        <end position="20"/>
    </location>
</feature>
<keyword evidence="3" id="KW-1185">Reference proteome</keyword>
<organism evidence="2 3">
    <name type="scientific">Lonsdalea quercina</name>
    <dbReference type="NCBI Taxonomy" id="71657"/>
    <lineage>
        <taxon>Bacteria</taxon>
        <taxon>Pseudomonadati</taxon>
        <taxon>Pseudomonadota</taxon>
        <taxon>Gammaproteobacteria</taxon>
        <taxon>Enterobacterales</taxon>
        <taxon>Pectobacteriaceae</taxon>
        <taxon>Lonsdalea</taxon>
    </lineage>
</organism>
<proteinExistence type="predicted"/>